<keyword evidence="1" id="KW-0547">Nucleotide-binding</keyword>
<comment type="caution">
    <text evidence="1">The sequence shown here is derived from an EMBL/GenBank/DDBJ whole genome shotgun (WGS) entry which is preliminary data.</text>
</comment>
<gene>
    <name evidence="1" type="ORF">Tci_022661</name>
</gene>
<proteinExistence type="predicted"/>
<dbReference type="EMBL" id="BKCJ010002751">
    <property type="protein sequence ID" value="GEU50683.1"/>
    <property type="molecule type" value="Genomic_DNA"/>
</dbReference>
<organism evidence="1">
    <name type="scientific">Tanacetum cinerariifolium</name>
    <name type="common">Dalmatian daisy</name>
    <name type="synonym">Chrysanthemum cinerariifolium</name>
    <dbReference type="NCBI Taxonomy" id="118510"/>
    <lineage>
        <taxon>Eukaryota</taxon>
        <taxon>Viridiplantae</taxon>
        <taxon>Streptophyta</taxon>
        <taxon>Embryophyta</taxon>
        <taxon>Tracheophyta</taxon>
        <taxon>Spermatophyta</taxon>
        <taxon>Magnoliopsida</taxon>
        <taxon>eudicotyledons</taxon>
        <taxon>Gunneridae</taxon>
        <taxon>Pentapetalae</taxon>
        <taxon>asterids</taxon>
        <taxon>campanulids</taxon>
        <taxon>Asterales</taxon>
        <taxon>Asteraceae</taxon>
        <taxon>Asteroideae</taxon>
        <taxon>Anthemideae</taxon>
        <taxon>Anthemidinae</taxon>
        <taxon>Tanacetum</taxon>
    </lineage>
</organism>
<dbReference type="AlphaFoldDB" id="A0A6L2KMD6"/>
<dbReference type="PANTHER" id="PTHR10492:SF96">
    <property type="entry name" value="ATP-DEPENDENT DNA HELICASE"/>
    <property type="match status" value="1"/>
</dbReference>
<name>A0A6L2KMD6_TANCI</name>
<dbReference type="GO" id="GO:0004386">
    <property type="term" value="F:helicase activity"/>
    <property type="evidence" value="ECO:0007669"/>
    <property type="project" value="UniProtKB-KW"/>
</dbReference>
<keyword evidence="1" id="KW-0378">Hydrolase</keyword>
<evidence type="ECO:0000313" key="1">
    <source>
        <dbReference type="EMBL" id="GEU50683.1"/>
    </source>
</evidence>
<reference evidence="1" key="1">
    <citation type="journal article" date="2019" name="Sci. Rep.">
        <title>Draft genome of Tanacetum cinerariifolium, the natural source of mosquito coil.</title>
        <authorList>
            <person name="Yamashiro T."/>
            <person name="Shiraishi A."/>
            <person name="Satake H."/>
            <person name="Nakayama K."/>
        </authorList>
    </citation>
    <scope>NUCLEOTIDE SEQUENCE</scope>
</reference>
<sequence>MLIKYLFKHISKETDRVVANITTPVGASASTSNTQSIHIDEIKNFVEGRYIGPHKACWRILEFLIHYQDPAVLNLVVHLENMQQIRFRSKDNLQAIVDNSTKKKMTLTEWLDYNKRYTNGRHLTYLNFPLEYTWHKTDKYWQRRHRQNKPIIGRLTYIHPSIRDLFYQRILLCHQKGCKSFREIRTVNDIVFPTNRAACEALGLIGSDQEWVTVLEEATLHASSDELRKLFVQILMLCDVSDPTLLWQKFWKEMSRDIPRRLSRLLQIPQVEQNETEIKADTLFKIKAILNSNSRTLKDFALPMPP</sequence>
<accession>A0A6L2KMD6</accession>
<keyword evidence="1" id="KW-0067">ATP-binding</keyword>
<keyword evidence="1" id="KW-0347">Helicase</keyword>
<protein>
    <submittedName>
        <fullName evidence="1">DNA helicase</fullName>
    </submittedName>
</protein>
<dbReference type="PANTHER" id="PTHR10492">
    <property type="match status" value="1"/>
</dbReference>